<protein>
    <submittedName>
        <fullName evidence="2">Uncharacterized protein</fullName>
    </submittedName>
</protein>
<accession>A0A2V1DBW5</accession>
<keyword evidence="1" id="KW-1133">Transmembrane helix</keyword>
<dbReference type="AlphaFoldDB" id="A0A2V1DBW5"/>
<reference evidence="2 3" key="1">
    <citation type="journal article" date="2018" name="Sci. Rep.">
        <title>Comparative genomics provides insights into the lifestyle and reveals functional heterogeneity of dark septate endophytic fungi.</title>
        <authorList>
            <person name="Knapp D.G."/>
            <person name="Nemeth J.B."/>
            <person name="Barry K."/>
            <person name="Hainaut M."/>
            <person name="Henrissat B."/>
            <person name="Johnson J."/>
            <person name="Kuo A."/>
            <person name="Lim J.H.P."/>
            <person name="Lipzen A."/>
            <person name="Nolan M."/>
            <person name="Ohm R.A."/>
            <person name="Tamas L."/>
            <person name="Grigoriev I.V."/>
            <person name="Spatafora J.W."/>
            <person name="Nagy L.G."/>
            <person name="Kovacs G.M."/>
        </authorList>
    </citation>
    <scope>NUCLEOTIDE SEQUENCE [LARGE SCALE GENOMIC DNA]</scope>
    <source>
        <strain evidence="2 3">DSE2036</strain>
    </source>
</reference>
<keyword evidence="3" id="KW-1185">Reference proteome</keyword>
<sequence length="132" mass="15631">MIVVQNQKSCAEFFDTTLQFSYFLPFGPRGKFSLRNLTILVHFVSPKNQFFVCHACVFLENFIRTPDSNKVTTDYRYFSTTKESPLTSEYLLVMYFTIVFMEKLCVCIPGLNFGTIMWAFFSEFTFWRDHEE</sequence>
<proteinExistence type="predicted"/>
<evidence type="ECO:0000256" key="1">
    <source>
        <dbReference type="SAM" id="Phobius"/>
    </source>
</evidence>
<organism evidence="2 3">
    <name type="scientific">Periconia macrospinosa</name>
    <dbReference type="NCBI Taxonomy" id="97972"/>
    <lineage>
        <taxon>Eukaryota</taxon>
        <taxon>Fungi</taxon>
        <taxon>Dikarya</taxon>
        <taxon>Ascomycota</taxon>
        <taxon>Pezizomycotina</taxon>
        <taxon>Dothideomycetes</taxon>
        <taxon>Pleosporomycetidae</taxon>
        <taxon>Pleosporales</taxon>
        <taxon>Massarineae</taxon>
        <taxon>Periconiaceae</taxon>
        <taxon>Periconia</taxon>
    </lineage>
</organism>
<dbReference type="Proteomes" id="UP000244855">
    <property type="component" value="Unassembled WGS sequence"/>
</dbReference>
<feature type="transmembrane region" description="Helical" evidence="1">
    <location>
        <begin position="92"/>
        <end position="121"/>
    </location>
</feature>
<name>A0A2V1DBW5_9PLEO</name>
<evidence type="ECO:0000313" key="3">
    <source>
        <dbReference type="Proteomes" id="UP000244855"/>
    </source>
</evidence>
<gene>
    <name evidence="2" type="ORF">DM02DRAFT_617818</name>
</gene>
<dbReference type="EMBL" id="KZ805490">
    <property type="protein sequence ID" value="PVH95610.1"/>
    <property type="molecule type" value="Genomic_DNA"/>
</dbReference>
<keyword evidence="1" id="KW-0812">Transmembrane</keyword>
<keyword evidence="1" id="KW-0472">Membrane</keyword>
<evidence type="ECO:0000313" key="2">
    <source>
        <dbReference type="EMBL" id="PVH95610.1"/>
    </source>
</evidence>